<dbReference type="AlphaFoldDB" id="K9P5A0"/>
<organism evidence="1 2">
    <name type="scientific">Cyanobium gracile (strain ATCC 27147 / PCC 6307)</name>
    <dbReference type="NCBI Taxonomy" id="292564"/>
    <lineage>
        <taxon>Bacteria</taxon>
        <taxon>Bacillati</taxon>
        <taxon>Cyanobacteriota</taxon>
        <taxon>Cyanophyceae</taxon>
        <taxon>Synechococcales</taxon>
        <taxon>Prochlorococcaceae</taxon>
        <taxon>Cyanobium</taxon>
    </lineage>
</organism>
<gene>
    <name evidence="1" type="ordered locus">Cyagr_0991</name>
</gene>
<dbReference type="Proteomes" id="UP000010388">
    <property type="component" value="Chromosome"/>
</dbReference>
<dbReference type="InterPro" id="IPR021483">
    <property type="entry name" value="DUF3136"/>
</dbReference>
<sequence>MSPDGGRAQAADGRQWTYLCGACPEGWPMTARSLPASLPKVTIPTVTIGELEANYSMYCKALRLLVREGRTLKKIQRTVCWHRLEQLHQCLPSQYKDPDYLFLLLRRETNRKAAGLPCPS</sequence>
<evidence type="ECO:0000313" key="1">
    <source>
        <dbReference type="EMBL" id="AFY28173.1"/>
    </source>
</evidence>
<accession>K9P5A0</accession>
<dbReference type="STRING" id="292564.Cyagr_0991"/>
<evidence type="ECO:0008006" key="3">
    <source>
        <dbReference type="Google" id="ProtNLM"/>
    </source>
</evidence>
<dbReference type="HOGENOM" id="CLU_2045791_0_0_3"/>
<dbReference type="eggNOG" id="ENOG5030RE9">
    <property type="taxonomic scope" value="Bacteria"/>
</dbReference>
<evidence type="ECO:0000313" key="2">
    <source>
        <dbReference type="Proteomes" id="UP000010388"/>
    </source>
</evidence>
<dbReference type="EMBL" id="CP003495">
    <property type="protein sequence ID" value="AFY28173.1"/>
    <property type="molecule type" value="Genomic_DNA"/>
</dbReference>
<name>K9P5A0_CYAGP</name>
<dbReference type="KEGG" id="cgc:Cyagr_0991"/>
<dbReference type="Pfam" id="PF11334">
    <property type="entry name" value="DUF3136"/>
    <property type="match status" value="1"/>
</dbReference>
<protein>
    <recommendedName>
        <fullName evidence="3">DUF3136 domain-containing protein</fullName>
    </recommendedName>
</protein>
<proteinExistence type="predicted"/>
<reference evidence="2" key="1">
    <citation type="journal article" date="2013" name="Proc. Natl. Acad. Sci. U.S.A.">
        <title>Improving the coverage of the cyanobacterial phylum using diversity-driven genome sequencing.</title>
        <authorList>
            <person name="Shih P.M."/>
            <person name="Wu D."/>
            <person name="Latifi A."/>
            <person name="Axen S.D."/>
            <person name="Fewer D.P."/>
            <person name="Talla E."/>
            <person name="Calteau A."/>
            <person name="Cai F."/>
            <person name="Tandeau de Marsac N."/>
            <person name="Rippka R."/>
            <person name="Herdman M."/>
            <person name="Sivonen K."/>
            <person name="Coursin T."/>
            <person name="Laurent T."/>
            <person name="Goodwin L."/>
            <person name="Nolan M."/>
            <person name="Davenport K.W."/>
            <person name="Han C.S."/>
            <person name="Rubin E.M."/>
            <person name="Eisen J.A."/>
            <person name="Woyke T."/>
            <person name="Gugger M."/>
            <person name="Kerfeld C.A."/>
        </authorList>
    </citation>
    <scope>NUCLEOTIDE SEQUENCE [LARGE SCALE GENOMIC DNA]</scope>
    <source>
        <strain evidence="2">ATCC 27147 / PCC 6307</strain>
    </source>
</reference>